<evidence type="ECO:0008006" key="4">
    <source>
        <dbReference type="Google" id="ProtNLM"/>
    </source>
</evidence>
<dbReference type="PANTHER" id="PTHR31569">
    <property type="entry name" value="SWIM-TYPE DOMAIN-CONTAINING PROTEIN"/>
    <property type="match status" value="1"/>
</dbReference>
<evidence type="ECO:0000256" key="1">
    <source>
        <dbReference type="SAM" id="MobiDB-lite"/>
    </source>
</evidence>
<dbReference type="Proteomes" id="UP000029964">
    <property type="component" value="Unassembled WGS sequence"/>
</dbReference>
<organism evidence="2 3">
    <name type="scientific">Hapsidospora chrysogenum (strain ATCC 11550 / CBS 779.69 / DSM 880 / IAM 14645 / JCM 23072 / IMI 49137)</name>
    <name type="common">Acremonium chrysogenum</name>
    <dbReference type="NCBI Taxonomy" id="857340"/>
    <lineage>
        <taxon>Eukaryota</taxon>
        <taxon>Fungi</taxon>
        <taxon>Dikarya</taxon>
        <taxon>Ascomycota</taxon>
        <taxon>Pezizomycotina</taxon>
        <taxon>Sordariomycetes</taxon>
        <taxon>Hypocreomycetidae</taxon>
        <taxon>Hypocreales</taxon>
        <taxon>Bionectriaceae</taxon>
        <taxon>Hapsidospora</taxon>
    </lineage>
</organism>
<name>A0A086TGW9_HAPC1</name>
<evidence type="ECO:0000313" key="2">
    <source>
        <dbReference type="EMBL" id="KFH48601.1"/>
    </source>
</evidence>
<feature type="compositionally biased region" description="Acidic residues" evidence="1">
    <location>
        <begin position="128"/>
        <end position="141"/>
    </location>
</feature>
<dbReference type="AlphaFoldDB" id="A0A086TGW9"/>
<dbReference type="STRING" id="857340.A0A086TGW9"/>
<sequence>MFGILEAVSVPYTGIYPTYEDLIRDLNDRVTKEGYKIVKARSHRARIGGSDIPSNEMVRCDLVCDRGGRPYVSQATKHKTSTKKTGCPWSAKAVNRKTMGGWVLTINCDQHNHAPGTPEPPTPSQGSENEDNGAEDAEGDVEGPRPDPDTSAALQVAGVSNAVLRLTGDTFHQFKTDYRKMSQPERLGILSQLQLRIAAIYAVQNEDVQRSKRHEAAQKRHNEIEANKRQRLQQKRTHRQQQQQQQQQQVRTPDQAHLQPQQQMPSQQHPHHMPQPNQGGQQHHLSQQQFQLPDSPSQQLMAIPGMELGIPQQSPQPQQPQQPQYPESNQQRIRGSR</sequence>
<feature type="compositionally biased region" description="Basic and acidic residues" evidence="1">
    <location>
        <begin position="207"/>
        <end position="228"/>
    </location>
</feature>
<feature type="region of interest" description="Disordered" evidence="1">
    <location>
        <begin position="108"/>
        <end position="151"/>
    </location>
</feature>
<dbReference type="InterPro" id="IPR052579">
    <property type="entry name" value="Zinc_finger_SWIM"/>
</dbReference>
<reference evidence="3" key="1">
    <citation type="journal article" date="2014" name="Genome Announc.">
        <title>Genome sequence and annotation of Acremonium chrysogenum, producer of the beta-lactam antibiotic cephalosporin C.</title>
        <authorList>
            <person name="Terfehr D."/>
            <person name="Dahlmann T.A."/>
            <person name="Specht T."/>
            <person name="Zadra I."/>
            <person name="Kuernsteiner H."/>
            <person name="Kueck U."/>
        </authorList>
    </citation>
    <scope>NUCLEOTIDE SEQUENCE [LARGE SCALE GENOMIC DNA]</scope>
    <source>
        <strain evidence="3">ATCC 11550 / CBS 779.69 / DSM 880 / IAM 14645 / JCM 23072 / IMI 49137</strain>
    </source>
</reference>
<comment type="caution">
    <text evidence="2">The sequence shown here is derived from an EMBL/GenBank/DDBJ whole genome shotgun (WGS) entry which is preliminary data.</text>
</comment>
<evidence type="ECO:0000313" key="3">
    <source>
        <dbReference type="Proteomes" id="UP000029964"/>
    </source>
</evidence>
<feature type="compositionally biased region" description="Basic residues" evidence="1">
    <location>
        <begin position="229"/>
        <end position="239"/>
    </location>
</feature>
<dbReference type="HOGENOM" id="CLU_048913_0_0_1"/>
<accession>A0A086TGW9</accession>
<protein>
    <recommendedName>
        <fullName evidence="4">FAR1 domain-containing protein</fullName>
    </recommendedName>
</protein>
<feature type="compositionally biased region" description="Low complexity" evidence="1">
    <location>
        <begin position="240"/>
        <end position="292"/>
    </location>
</feature>
<dbReference type="OrthoDB" id="366390at2759"/>
<feature type="region of interest" description="Disordered" evidence="1">
    <location>
        <begin position="207"/>
        <end position="337"/>
    </location>
</feature>
<dbReference type="EMBL" id="JPKY01000002">
    <property type="protein sequence ID" value="KFH48601.1"/>
    <property type="molecule type" value="Genomic_DNA"/>
</dbReference>
<dbReference type="PANTHER" id="PTHR31569:SF4">
    <property type="entry name" value="SWIM-TYPE DOMAIN-CONTAINING PROTEIN"/>
    <property type="match status" value="1"/>
</dbReference>
<proteinExistence type="predicted"/>
<gene>
    <name evidence="2" type="ORF">ACRE_003910</name>
</gene>
<feature type="compositionally biased region" description="Low complexity" evidence="1">
    <location>
        <begin position="311"/>
        <end position="331"/>
    </location>
</feature>
<keyword evidence="3" id="KW-1185">Reference proteome</keyword>